<dbReference type="RefSeq" id="WP_081373845.1">
    <property type="nucleotide sequence ID" value="NZ_FQXK01000020.1"/>
</dbReference>
<dbReference type="CDD" id="cd07067">
    <property type="entry name" value="HP_PGM_like"/>
    <property type="match status" value="1"/>
</dbReference>
<sequence length="195" mass="22374">MTGKKIFLMRHSIPKRCALSTEMLPLSEEGIQLAMSKKDLFYDVDKCYTSPYKRALETARILFDGQVIVKDKLHERIVGEAHEDFWLKQYQNHDYYNPGGESLNIVRVRMKDVMDEILQELNDGETALVVSHATAICSYLLNFCDVEVIDAASKSRMIRFNGQEVLHGKFNPTDYFEIEYVNNAISVITSKGHIC</sequence>
<dbReference type="PANTHER" id="PTHR48100:SF1">
    <property type="entry name" value="HISTIDINE PHOSPHATASE FAMILY PROTEIN-RELATED"/>
    <property type="match status" value="1"/>
</dbReference>
<name>A0A1M5ZLN5_BUTFI</name>
<dbReference type="GeneID" id="89510808"/>
<dbReference type="Proteomes" id="UP000184278">
    <property type="component" value="Unassembled WGS sequence"/>
</dbReference>
<dbReference type="InterPro" id="IPR050275">
    <property type="entry name" value="PGM_Phosphatase"/>
</dbReference>
<protein>
    <submittedName>
        <fullName evidence="1">Histidine phosphatase superfamily (Branch 1)</fullName>
    </submittedName>
</protein>
<dbReference type="InterPro" id="IPR029033">
    <property type="entry name" value="His_PPase_superfam"/>
</dbReference>
<dbReference type="Gene3D" id="3.40.50.1240">
    <property type="entry name" value="Phosphoglycerate mutase-like"/>
    <property type="match status" value="1"/>
</dbReference>
<dbReference type="Pfam" id="PF00300">
    <property type="entry name" value="His_Phos_1"/>
    <property type="match status" value="1"/>
</dbReference>
<dbReference type="STRING" id="1121131.SAMN02745229_02393"/>
<proteinExistence type="predicted"/>
<keyword evidence="2" id="KW-1185">Reference proteome</keyword>
<dbReference type="GO" id="GO:0005737">
    <property type="term" value="C:cytoplasm"/>
    <property type="evidence" value="ECO:0007669"/>
    <property type="project" value="TreeGrafter"/>
</dbReference>
<evidence type="ECO:0000313" key="1">
    <source>
        <dbReference type="EMBL" id="SHI25071.1"/>
    </source>
</evidence>
<accession>A0A1M5ZLN5</accession>
<organism evidence="1 2">
    <name type="scientific">Butyrivibrio fibrisolvens DSM 3071</name>
    <dbReference type="NCBI Taxonomy" id="1121131"/>
    <lineage>
        <taxon>Bacteria</taxon>
        <taxon>Bacillati</taxon>
        <taxon>Bacillota</taxon>
        <taxon>Clostridia</taxon>
        <taxon>Lachnospirales</taxon>
        <taxon>Lachnospiraceae</taxon>
        <taxon>Butyrivibrio</taxon>
    </lineage>
</organism>
<dbReference type="PANTHER" id="PTHR48100">
    <property type="entry name" value="BROAD-SPECIFICITY PHOSPHATASE YOR283W-RELATED"/>
    <property type="match status" value="1"/>
</dbReference>
<dbReference type="EMBL" id="FQXK01000020">
    <property type="protein sequence ID" value="SHI25071.1"/>
    <property type="molecule type" value="Genomic_DNA"/>
</dbReference>
<evidence type="ECO:0000313" key="2">
    <source>
        <dbReference type="Proteomes" id="UP000184278"/>
    </source>
</evidence>
<dbReference type="AlphaFoldDB" id="A0A1M5ZLN5"/>
<gene>
    <name evidence="1" type="ORF">SAMN02745229_02393</name>
</gene>
<dbReference type="InterPro" id="IPR013078">
    <property type="entry name" value="His_Pase_superF_clade-1"/>
</dbReference>
<dbReference type="GO" id="GO:0016791">
    <property type="term" value="F:phosphatase activity"/>
    <property type="evidence" value="ECO:0007669"/>
    <property type="project" value="TreeGrafter"/>
</dbReference>
<dbReference type="OrthoDB" id="9781415at2"/>
<reference evidence="2" key="1">
    <citation type="submission" date="2016-11" db="EMBL/GenBank/DDBJ databases">
        <authorList>
            <person name="Varghese N."/>
            <person name="Submissions S."/>
        </authorList>
    </citation>
    <scope>NUCLEOTIDE SEQUENCE [LARGE SCALE GENOMIC DNA]</scope>
    <source>
        <strain evidence="2">DSM 3071</strain>
    </source>
</reference>
<dbReference type="SUPFAM" id="SSF53254">
    <property type="entry name" value="Phosphoglycerate mutase-like"/>
    <property type="match status" value="1"/>
</dbReference>